<dbReference type="InterPro" id="IPR011004">
    <property type="entry name" value="Trimer_LpxA-like_sf"/>
</dbReference>
<reference evidence="3" key="1">
    <citation type="submission" date="2018-05" db="EMBL/GenBank/DDBJ databases">
        <authorList>
            <person name="Lanie J.A."/>
            <person name="Ng W.-L."/>
            <person name="Kazmierczak K.M."/>
            <person name="Andrzejewski T.M."/>
            <person name="Davidsen T.M."/>
            <person name="Wayne K.J."/>
            <person name="Tettelin H."/>
            <person name="Glass J.I."/>
            <person name="Rusch D."/>
            <person name="Podicherti R."/>
            <person name="Tsui H.-C.T."/>
            <person name="Winkler M.E."/>
        </authorList>
    </citation>
    <scope>NUCLEOTIDE SEQUENCE</scope>
</reference>
<dbReference type="InterPro" id="IPR001451">
    <property type="entry name" value="Hexapep"/>
</dbReference>
<dbReference type="EMBL" id="UINC01063568">
    <property type="protein sequence ID" value="SVB91325.1"/>
    <property type="molecule type" value="Genomic_DNA"/>
</dbReference>
<organism evidence="3">
    <name type="scientific">marine metagenome</name>
    <dbReference type="NCBI Taxonomy" id="408172"/>
    <lineage>
        <taxon>unclassified sequences</taxon>
        <taxon>metagenomes</taxon>
        <taxon>ecological metagenomes</taxon>
    </lineage>
</organism>
<dbReference type="Gene3D" id="2.160.10.10">
    <property type="entry name" value="Hexapeptide repeat proteins"/>
    <property type="match status" value="1"/>
</dbReference>
<dbReference type="GO" id="GO:0008374">
    <property type="term" value="F:O-acyltransferase activity"/>
    <property type="evidence" value="ECO:0007669"/>
    <property type="project" value="TreeGrafter"/>
</dbReference>
<gene>
    <name evidence="3" type="ORF">METZ01_LOCUS244179</name>
</gene>
<proteinExistence type="inferred from homology"/>
<evidence type="ECO:0000256" key="2">
    <source>
        <dbReference type="ARBA" id="ARBA00022679"/>
    </source>
</evidence>
<dbReference type="AlphaFoldDB" id="A0A382HW40"/>
<dbReference type="PANTHER" id="PTHR23416:SF23">
    <property type="entry name" value="ACETYLTRANSFERASE C18B11.09C-RELATED"/>
    <property type="match status" value="1"/>
</dbReference>
<dbReference type="InterPro" id="IPR051159">
    <property type="entry name" value="Hexapeptide_acetyltransf"/>
</dbReference>
<evidence type="ECO:0000313" key="3">
    <source>
        <dbReference type="EMBL" id="SVB91325.1"/>
    </source>
</evidence>
<dbReference type="SUPFAM" id="SSF51161">
    <property type="entry name" value="Trimeric LpxA-like enzymes"/>
    <property type="match status" value="1"/>
</dbReference>
<comment type="similarity">
    <text evidence="1">Belongs to the transferase hexapeptide repeat family.</text>
</comment>
<name>A0A382HW40_9ZZZZ</name>
<accession>A0A382HW40</accession>
<evidence type="ECO:0008006" key="4">
    <source>
        <dbReference type="Google" id="ProtNLM"/>
    </source>
</evidence>
<keyword evidence="2" id="KW-0808">Transferase</keyword>
<dbReference type="Pfam" id="PF00132">
    <property type="entry name" value="Hexapep"/>
    <property type="match status" value="1"/>
</dbReference>
<dbReference type="PANTHER" id="PTHR23416">
    <property type="entry name" value="SIALIC ACID SYNTHASE-RELATED"/>
    <property type="match status" value="1"/>
</dbReference>
<dbReference type="CDD" id="cd04647">
    <property type="entry name" value="LbH_MAT_like"/>
    <property type="match status" value="1"/>
</dbReference>
<evidence type="ECO:0000256" key="1">
    <source>
        <dbReference type="ARBA" id="ARBA00007274"/>
    </source>
</evidence>
<sequence length="180" mass="19956">MSKYNDLIDDATKLNEKELMEYYGYSGSFGRFQIRMKYINSWILHRLAFSSPHSGFAIKMQKARGVEIGKNCHFNPYAFIDLIYPKLVHIENNVTLGSFSMIFAHSNPTANLFLKNGEYPRKVGDVTIKSGAVLNPGCIVTSGVTIGKNSIVSPGSIVTQDVPDHCVVVGNPARVVKKIE</sequence>
<protein>
    <recommendedName>
        <fullName evidence="4">Acetyltransferase</fullName>
    </recommendedName>
</protein>